<dbReference type="EMBL" id="JAUDFV010000153">
    <property type="protein sequence ID" value="KAL2717666.1"/>
    <property type="molecule type" value="Genomic_DNA"/>
</dbReference>
<organism evidence="1 2">
    <name type="scientific">Vespula squamosa</name>
    <name type="common">Southern yellow jacket</name>
    <name type="synonym">Wasp</name>
    <dbReference type="NCBI Taxonomy" id="30214"/>
    <lineage>
        <taxon>Eukaryota</taxon>
        <taxon>Metazoa</taxon>
        <taxon>Ecdysozoa</taxon>
        <taxon>Arthropoda</taxon>
        <taxon>Hexapoda</taxon>
        <taxon>Insecta</taxon>
        <taxon>Pterygota</taxon>
        <taxon>Neoptera</taxon>
        <taxon>Endopterygota</taxon>
        <taxon>Hymenoptera</taxon>
        <taxon>Apocrita</taxon>
        <taxon>Aculeata</taxon>
        <taxon>Vespoidea</taxon>
        <taxon>Vespidae</taxon>
        <taxon>Vespinae</taxon>
        <taxon>Vespula</taxon>
    </lineage>
</organism>
<feature type="non-terminal residue" evidence="1">
    <location>
        <position position="1"/>
    </location>
</feature>
<sequence>SKVLKNALVRVCGSCLCLFHKSSRHTHTHTHTQTYIHGLESVTKKVLREEKGSSSLKQDPYLAHTQGLSSGLRPRKETAKLFLSPPTTTTTTTITTTSIITTTSTTTI</sequence>
<feature type="non-terminal residue" evidence="1">
    <location>
        <position position="108"/>
    </location>
</feature>
<evidence type="ECO:0000313" key="2">
    <source>
        <dbReference type="Proteomes" id="UP001607302"/>
    </source>
</evidence>
<accession>A0ABD2AB68</accession>
<gene>
    <name evidence="1" type="ORF">V1478_013366</name>
</gene>
<dbReference type="Proteomes" id="UP001607302">
    <property type="component" value="Unassembled WGS sequence"/>
</dbReference>
<proteinExistence type="predicted"/>
<dbReference type="AlphaFoldDB" id="A0ABD2AB68"/>
<keyword evidence="2" id="KW-1185">Reference proteome</keyword>
<name>A0ABD2AB68_VESSQ</name>
<evidence type="ECO:0000313" key="1">
    <source>
        <dbReference type="EMBL" id="KAL2717666.1"/>
    </source>
</evidence>
<reference evidence="1 2" key="1">
    <citation type="journal article" date="2024" name="Ann. Entomol. Soc. Am.">
        <title>Genomic analyses of the southern and eastern yellowjacket wasps (Hymenoptera: Vespidae) reveal evolutionary signatures of social life.</title>
        <authorList>
            <person name="Catto M.A."/>
            <person name="Caine P.B."/>
            <person name="Orr S.E."/>
            <person name="Hunt B.G."/>
            <person name="Goodisman M.A.D."/>
        </authorList>
    </citation>
    <scope>NUCLEOTIDE SEQUENCE [LARGE SCALE GENOMIC DNA]</scope>
    <source>
        <strain evidence="1">233</strain>
        <tissue evidence="1">Head and thorax</tissue>
    </source>
</reference>
<comment type="caution">
    <text evidence="1">The sequence shown here is derived from an EMBL/GenBank/DDBJ whole genome shotgun (WGS) entry which is preliminary data.</text>
</comment>
<protein>
    <submittedName>
        <fullName evidence="1">Uncharacterized protein</fullName>
    </submittedName>
</protein>